<dbReference type="InterPro" id="IPR050494">
    <property type="entry name" value="Ser_Thr_dual-spec_kinase"/>
</dbReference>
<evidence type="ECO:0000256" key="4">
    <source>
        <dbReference type="ARBA" id="ARBA00022777"/>
    </source>
</evidence>
<accession>A0A401SRB6</accession>
<reference evidence="9 10" key="1">
    <citation type="journal article" date="2018" name="Nat. Ecol. Evol.">
        <title>Shark genomes provide insights into elasmobranch evolution and the origin of vertebrates.</title>
        <authorList>
            <person name="Hara Y"/>
            <person name="Yamaguchi K"/>
            <person name="Onimaru K"/>
            <person name="Kadota M"/>
            <person name="Koyanagi M"/>
            <person name="Keeley SD"/>
            <person name="Tatsumi K"/>
            <person name="Tanaka K"/>
            <person name="Motone F"/>
            <person name="Kageyama Y"/>
            <person name="Nozu R"/>
            <person name="Adachi N"/>
            <person name="Nishimura O"/>
            <person name="Nakagawa R"/>
            <person name="Tanegashima C"/>
            <person name="Kiyatake I"/>
            <person name="Matsumoto R"/>
            <person name="Murakumo K"/>
            <person name="Nishida K"/>
            <person name="Terakita A"/>
            <person name="Kuratani S"/>
            <person name="Sato K"/>
            <person name="Hyodo S Kuraku.S."/>
        </authorList>
    </citation>
    <scope>NUCLEOTIDE SEQUENCE [LARGE SCALE GENOMIC DNA]</scope>
</reference>
<keyword evidence="2" id="KW-0808">Transferase</keyword>
<dbReference type="PANTHER" id="PTHR24058">
    <property type="entry name" value="DUAL SPECIFICITY PROTEIN KINASE"/>
    <property type="match status" value="1"/>
</dbReference>
<dbReference type="OrthoDB" id="437530at2759"/>
<evidence type="ECO:0000256" key="6">
    <source>
        <dbReference type="PROSITE-ProRule" id="PRU10141"/>
    </source>
</evidence>
<organism evidence="9 10">
    <name type="scientific">Chiloscyllium punctatum</name>
    <name type="common">Brownbanded bambooshark</name>
    <name type="synonym">Hemiscyllium punctatum</name>
    <dbReference type="NCBI Taxonomy" id="137246"/>
    <lineage>
        <taxon>Eukaryota</taxon>
        <taxon>Metazoa</taxon>
        <taxon>Chordata</taxon>
        <taxon>Craniata</taxon>
        <taxon>Vertebrata</taxon>
        <taxon>Chondrichthyes</taxon>
        <taxon>Elasmobranchii</taxon>
        <taxon>Galeomorphii</taxon>
        <taxon>Galeoidea</taxon>
        <taxon>Orectolobiformes</taxon>
        <taxon>Hemiscylliidae</taxon>
        <taxon>Chiloscyllium</taxon>
    </lineage>
</organism>
<feature type="binding site" evidence="6">
    <location>
        <position position="70"/>
    </location>
    <ligand>
        <name>ATP</name>
        <dbReference type="ChEBI" id="CHEBI:30616"/>
    </ligand>
</feature>
<dbReference type="PROSITE" id="PS00107">
    <property type="entry name" value="PROTEIN_KINASE_ATP"/>
    <property type="match status" value="1"/>
</dbReference>
<dbReference type="GO" id="GO:0005524">
    <property type="term" value="F:ATP binding"/>
    <property type="evidence" value="ECO:0007669"/>
    <property type="project" value="UniProtKB-UniRule"/>
</dbReference>
<dbReference type="Gene3D" id="1.10.510.10">
    <property type="entry name" value="Transferase(Phosphotransferase) domain 1"/>
    <property type="match status" value="1"/>
</dbReference>
<dbReference type="STRING" id="137246.A0A401SRB6"/>
<dbReference type="GO" id="GO:0004674">
    <property type="term" value="F:protein serine/threonine kinase activity"/>
    <property type="evidence" value="ECO:0007669"/>
    <property type="project" value="UniProtKB-KW"/>
</dbReference>
<comment type="caution">
    <text evidence="9">The sequence shown here is derived from an EMBL/GenBank/DDBJ whole genome shotgun (WGS) entry which is preliminary data.</text>
</comment>
<feature type="compositionally biased region" description="Basic and acidic residues" evidence="7">
    <location>
        <begin position="546"/>
        <end position="559"/>
    </location>
</feature>
<dbReference type="InterPro" id="IPR008271">
    <property type="entry name" value="Ser/Thr_kinase_AS"/>
</dbReference>
<keyword evidence="1" id="KW-0723">Serine/threonine-protein kinase</keyword>
<evidence type="ECO:0000256" key="1">
    <source>
        <dbReference type="ARBA" id="ARBA00022527"/>
    </source>
</evidence>
<dbReference type="PROSITE" id="PS00108">
    <property type="entry name" value="PROTEIN_KINASE_ST"/>
    <property type="match status" value="1"/>
</dbReference>
<dbReference type="PANTHER" id="PTHR24058:SF46">
    <property type="entry name" value="HOMEODOMAIN-INTERACTING PROTEIN KINASE 4"/>
    <property type="match status" value="1"/>
</dbReference>
<dbReference type="InterPro" id="IPR000719">
    <property type="entry name" value="Prot_kinase_dom"/>
</dbReference>
<evidence type="ECO:0000259" key="8">
    <source>
        <dbReference type="PROSITE" id="PS50011"/>
    </source>
</evidence>
<dbReference type="AlphaFoldDB" id="A0A401SRB6"/>
<keyword evidence="10" id="KW-1185">Reference proteome</keyword>
<dbReference type="GO" id="GO:0005634">
    <property type="term" value="C:nucleus"/>
    <property type="evidence" value="ECO:0007669"/>
    <property type="project" value="TreeGrafter"/>
</dbReference>
<feature type="domain" description="Protein kinase" evidence="8">
    <location>
        <begin position="41"/>
        <end position="369"/>
    </location>
</feature>
<evidence type="ECO:0000256" key="2">
    <source>
        <dbReference type="ARBA" id="ARBA00022679"/>
    </source>
</evidence>
<dbReference type="GO" id="GO:0005737">
    <property type="term" value="C:cytoplasm"/>
    <property type="evidence" value="ECO:0007669"/>
    <property type="project" value="TreeGrafter"/>
</dbReference>
<gene>
    <name evidence="9" type="ORF">chiPu_0011409</name>
</gene>
<dbReference type="Proteomes" id="UP000287033">
    <property type="component" value="Unassembled WGS sequence"/>
</dbReference>
<proteinExistence type="predicted"/>
<dbReference type="EMBL" id="BEZZ01000474">
    <property type="protein sequence ID" value="GCC32945.1"/>
    <property type="molecule type" value="Genomic_DNA"/>
</dbReference>
<dbReference type="SUPFAM" id="SSF56112">
    <property type="entry name" value="Protein kinase-like (PK-like)"/>
    <property type="match status" value="1"/>
</dbReference>
<evidence type="ECO:0000313" key="9">
    <source>
        <dbReference type="EMBL" id="GCC32945.1"/>
    </source>
</evidence>
<dbReference type="Pfam" id="PF00069">
    <property type="entry name" value="Pkinase"/>
    <property type="match status" value="1"/>
</dbReference>
<evidence type="ECO:0000313" key="10">
    <source>
        <dbReference type="Proteomes" id="UP000287033"/>
    </source>
</evidence>
<protein>
    <recommendedName>
        <fullName evidence="8">Protein kinase domain-containing protein</fullName>
    </recommendedName>
</protein>
<keyword evidence="4" id="KW-0418">Kinase</keyword>
<name>A0A401SRB6_CHIPU</name>
<evidence type="ECO:0000256" key="5">
    <source>
        <dbReference type="ARBA" id="ARBA00022840"/>
    </source>
</evidence>
<dbReference type="PROSITE" id="PS50011">
    <property type="entry name" value="PROTEIN_KINASE_DOM"/>
    <property type="match status" value="1"/>
</dbReference>
<dbReference type="Gene3D" id="3.30.200.20">
    <property type="entry name" value="Phosphorylase Kinase, domain 1"/>
    <property type="match status" value="1"/>
</dbReference>
<evidence type="ECO:0000256" key="7">
    <source>
        <dbReference type="SAM" id="MobiDB-lite"/>
    </source>
</evidence>
<dbReference type="InterPro" id="IPR011009">
    <property type="entry name" value="Kinase-like_dom_sf"/>
</dbReference>
<sequence length="716" mass="82371">MSIEQSTGHSASQNNIYSPKMILQKPFRKRMSAIYSHNDTYSIIQLIGEGVYGEVTCCCKRSTGQFVAIKTVKYDSCSAAEVRMLKLLQDMDADKFHIVNFLECFHRNAKSYLVFELLEQNLQDFQKANNFAPLPVKHVRTIAMQLLKALEKLKDLSIIHTDIKPDNIMLVEHMRFPFRVKVIDFGSASLLPEVQHIQDPYIQARYYRSPEILLGLPFCEKLDMWSLGCVLAELRLGKPLYPGKNQYDQIRIIVETQGQPHDHLLNQASKTHLFFKRNSYPSSAHQWQLKSLSEYQSKMFAQPLEPRRHNLKSLDELEIFSIIETLSPNGDDIAEFHDRNSMLALVKRMLNFDPKNRISPRLALQHPFITMEELEKNHKDTKYYELSVQSLDAALNYVKTENNKNNFHLLQNCHNSSTVHHESTEDQCNHSYSFGKAITDKRDNVTFGKSRKTHRHMMPPGGKSHLVHEPFNARAGDARRPLYPYQETCHQISWSVHRHVAESTPGNPTNSLLSDHSFSSVIQLYLKPDKDRNSNKHSIVFPLMKEGQENGDNRPEKYPRSSITEENQNKEGQIKETTAVHLKNSIAKENNSAPVTSYAHSKCSGIKASNWRDTIEVRFIDSVRSCKANKLLLPEDCGEDEGKKVHLENIHLKQITKRHDLSSETEINSSPVEVNEAEDLERKKILDKNTCGIFKFAKFQNSSKKIQKERKVTCWG</sequence>
<feature type="region of interest" description="Disordered" evidence="7">
    <location>
        <begin position="543"/>
        <end position="570"/>
    </location>
</feature>
<dbReference type="GO" id="GO:0004713">
    <property type="term" value="F:protein tyrosine kinase activity"/>
    <property type="evidence" value="ECO:0007669"/>
    <property type="project" value="TreeGrafter"/>
</dbReference>
<dbReference type="SMART" id="SM00220">
    <property type="entry name" value="S_TKc"/>
    <property type="match status" value="1"/>
</dbReference>
<keyword evidence="5 6" id="KW-0067">ATP-binding</keyword>
<keyword evidence="3 6" id="KW-0547">Nucleotide-binding</keyword>
<evidence type="ECO:0000256" key="3">
    <source>
        <dbReference type="ARBA" id="ARBA00022741"/>
    </source>
</evidence>
<dbReference type="InterPro" id="IPR017441">
    <property type="entry name" value="Protein_kinase_ATP_BS"/>
</dbReference>